<dbReference type="PANTHER" id="PTHR20857">
    <property type="entry name" value="THIAMINE-PHOSPHATE PYROPHOSPHORYLASE"/>
    <property type="match status" value="1"/>
</dbReference>
<dbReference type="GO" id="GO:0009228">
    <property type="term" value="P:thiamine biosynthetic process"/>
    <property type="evidence" value="ECO:0007669"/>
    <property type="project" value="UniProtKB-KW"/>
</dbReference>
<dbReference type="SUPFAM" id="SSF51391">
    <property type="entry name" value="Thiamin phosphate synthase"/>
    <property type="match status" value="1"/>
</dbReference>
<gene>
    <name evidence="4" type="ORF">IX38_03135</name>
</gene>
<comment type="caution">
    <text evidence="4">The sequence shown here is derived from an EMBL/GenBank/DDBJ whole genome shotgun (WGS) entry which is preliminary data.</text>
</comment>
<dbReference type="OrthoDB" id="194683at2"/>
<evidence type="ECO:0000313" key="5">
    <source>
        <dbReference type="Proteomes" id="UP000028703"/>
    </source>
</evidence>
<dbReference type="InterPro" id="IPR036206">
    <property type="entry name" value="ThiamineP_synth_sf"/>
</dbReference>
<name>A0A085ZYI5_9FLAO</name>
<evidence type="ECO:0000313" key="4">
    <source>
        <dbReference type="EMBL" id="KFF09499.1"/>
    </source>
</evidence>
<keyword evidence="5" id="KW-1185">Reference proteome</keyword>
<dbReference type="Proteomes" id="UP000028703">
    <property type="component" value="Unassembled WGS sequence"/>
</dbReference>
<dbReference type="eggNOG" id="COG0352">
    <property type="taxonomic scope" value="Bacteria"/>
</dbReference>
<organism evidence="4 5">
    <name type="scientific">Chryseobacterium luteum</name>
    <dbReference type="NCBI Taxonomy" id="421531"/>
    <lineage>
        <taxon>Bacteria</taxon>
        <taxon>Pseudomonadati</taxon>
        <taxon>Bacteroidota</taxon>
        <taxon>Flavobacteriia</taxon>
        <taxon>Flavobacteriales</taxon>
        <taxon>Weeksellaceae</taxon>
        <taxon>Chryseobacterium group</taxon>
        <taxon>Chryseobacterium</taxon>
    </lineage>
</organism>
<dbReference type="InterPro" id="IPR013785">
    <property type="entry name" value="Aldolase_TIM"/>
</dbReference>
<evidence type="ECO:0000256" key="1">
    <source>
        <dbReference type="ARBA" id="ARBA00004948"/>
    </source>
</evidence>
<dbReference type="PANTHER" id="PTHR20857:SF15">
    <property type="entry name" value="THIAMINE-PHOSPHATE SYNTHASE"/>
    <property type="match status" value="1"/>
</dbReference>
<dbReference type="AlphaFoldDB" id="A0A085ZYI5"/>
<comment type="pathway">
    <text evidence="1">Cofactor biosynthesis; thiamine diphosphate biosynthesis.</text>
</comment>
<accession>A0A085ZYI5</accession>
<sequence>MILVVTPETIVRNETEIINQMFQEGLDLLHIRKPMLNREEIALFLSRIDENFYPQLVLHGYYDLGKDHDIFRFHFREDDRNTGIYKSHAEQGVLSTSVHTIETYNALGKEWEYTFISPVFPSISKKGYGEESTVMEEMKQRNNPDVKLIALGGINENNINRVFENGADGAALLGAVWENDQPLIAFKKCRQKYLLSQI</sequence>
<dbReference type="RefSeq" id="WP_034701386.1">
    <property type="nucleotide sequence ID" value="NZ_JPRO01000001.1"/>
</dbReference>
<dbReference type="GO" id="GO:0005737">
    <property type="term" value="C:cytoplasm"/>
    <property type="evidence" value="ECO:0007669"/>
    <property type="project" value="TreeGrafter"/>
</dbReference>
<dbReference type="GO" id="GO:0004789">
    <property type="term" value="F:thiamine-phosphate diphosphorylase activity"/>
    <property type="evidence" value="ECO:0007669"/>
    <property type="project" value="TreeGrafter"/>
</dbReference>
<evidence type="ECO:0000259" key="3">
    <source>
        <dbReference type="Pfam" id="PF02581"/>
    </source>
</evidence>
<keyword evidence="2" id="KW-0784">Thiamine biosynthesis</keyword>
<dbReference type="EMBL" id="JPRO01000001">
    <property type="protein sequence ID" value="KFF09499.1"/>
    <property type="molecule type" value="Genomic_DNA"/>
</dbReference>
<evidence type="ECO:0000256" key="2">
    <source>
        <dbReference type="ARBA" id="ARBA00022977"/>
    </source>
</evidence>
<dbReference type="Pfam" id="PF02581">
    <property type="entry name" value="TMP-TENI"/>
    <property type="match status" value="1"/>
</dbReference>
<dbReference type="CDD" id="cd00564">
    <property type="entry name" value="TMP_TenI"/>
    <property type="match status" value="1"/>
</dbReference>
<protein>
    <submittedName>
        <fullName evidence="4">Thiamine monophosphate synthase</fullName>
    </submittedName>
</protein>
<proteinExistence type="predicted"/>
<dbReference type="InterPro" id="IPR022998">
    <property type="entry name" value="ThiamineP_synth_TenI"/>
</dbReference>
<dbReference type="STRING" id="421531.IX38_03135"/>
<reference evidence="4 5" key="1">
    <citation type="submission" date="2014-07" db="EMBL/GenBank/DDBJ databases">
        <title>Genome of Chryseobacterium luteum DSM 18605.</title>
        <authorList>
            <person name="Stropko S.J."/>
            <person name="Pipes S.E."/>
            <person name="Newman J.D."/>
        </authorList>
    </citation>
    <scope>NUCLEOTIDE SEQUENCE [LARGE SCALE GENOMIC DNA]</scope>
    <source>
        <strain evidence="4 5">DSM 18605</strain>
    </source>
</reference>
<dbReference type="Gene3D" id="3.20.20.70">
    <property type="entry name" value="Aldolase class I"/>
    <property type="match status" value="1"/>
</dbReference>
<feature type="domain" description="Thiamine phosphate synthase/TenI" evidence="3">
    <location>
        <begin position="4"/>
        <end position="175"/>
    </location>
</feature>